<evidence type="ECO:0000313" key="2">
    <source>
        <dbReference type="EMBL" id="MQM16538.1"/>
    </source>
</evidence>
<evidence type="ECO:0000313" key="3">
    <source>
        <dbReference type="Proteomes" id="UP000652761"/>
    </source>
</evidence>
<feature type="region of interest" description="Disordered" evidence="1">
    <location>
        <begin position="609"/>
        <end position="637"/>
    </location>
</feature>
<dbReference type="Proteomes" id="UP000652761">
    <property type="component" value="Unassembled WGS sequence"/>
</dbReference>
<sequence length="707" mass="78805">MTSGRSSSPRHRKVLYFPHRRLWIMEYSCKVWCKPCRRRLTLRRHSRHSWRLRAKILGTSYPNHLGAVSNGLKALLSDLPSSGHLQRLGDSWSIREGFPDLALVSTSVKNPEEGVFEGFLGLPKERFTAILDSFGVFFRGKQELGVNAFDAEIPGIVGDDTLAEEAVETDSERAEQIATGGYTEGDRAVLLRRPERDGCPVVLRTQQEGRRDGLEKATCRAVAFSGPWPGQAEFLYGCVDRSLGICRQTAAALIWKANGCAIWGSFGGTLPFKLPSNFFKRQPRSFLLLHHPNHPPFLPNTPPFLLWMGNPTPLPLLLVLFSASLLPPFVPLIHPCPIISMAPKAKKLVSLRRPASSRARDDDRAPVERQTKLRDDRLPELVVPPRLHLTHSKRSFSKFVQPSYTEGNDFYTTVKGTTFQLTTNLLSKALQIPNSGADILTHTPDASVYYPLITLQPYDGTKKAAKLNANFFPPLNRMIHHIFTTLIAPKHGSQELVTDVHKSLFTFFLWCEPINLPVLMLGLILQCFYQPRRSMPFACPLTSLMRFIGIDIPDSECITLNSRNSFVLTVAHRMGYKLIDGVVTRELKGKAPAVAMDVNREVDAADANAANDDEEADDEDSQSEPLDAPGDNASNADVEPSLRDLLAQMQLQMSTGFDKLHARLDTVETSLEALTVTQVQLQLQLTRLQIELQDTRQAPAPPADDVA</sequence>
<keyword evidence="3" id="KW-1185">Reference proteome</keyword>
<dbReference type="AlphaFoldDB" id="A0A843XB25"/>
<protein>
    <submittedName>
        <fullName evidence="2">Uncharacterized protein</fullName>
    </submittedName>
</protein>
<feature type="region of interest" description="Disordered" evidence="1">
    <location>
        <begin position="351"/>
        <end position="375"/>
    </location>
</feature>
<evidence type="ECO:0000256" key="1">
    <source>
        <dbReference type="SAM" id="MobiDB-lite"/>
    </source>
</evidence>
<gene>
    <name evidence="2" type="ORF">Taro_049496</name>
</gene>
<feature type="compositionally biased region" description="Acidic residues" evidence="1">
    <location>
        <begin position="611"/>
        <end position="622"/>
    </location>
</feature>
<accession>A0A843XB25</accession>
<reference evidence="2" key="1">
    <citation type="submission" date="2017-07" db="EMBL/GenBank/DDBJ databases">
        <title>Taro Niue Genome Assembly and Annotation.</title>
        <authorList>
            <person name="Atibalentja N."/>
            <person name="Keating K."/>
            <person name="Fields C.J."/>
        </authorList>
    </citation>
    <scope>NUCLEOTIDE SEQUENCE</scope>
    <source>
        <strain evidence="2">Niue_2</strain>
        <tissue evidence="2">Leaf</tissue>
    </source>
</reference>
<dbReference type="OrthoDB" id="2011366at2759"/>
<name>A0A843XB25_COLES</name>
<organism evidence="2 3">
    <name type="scientific">Colocasia esculenta</name>
    <name type="common">Wild taro</name>
    <name type="synonym">Arum esculentum</name>
    <dbReference type="NCBI Taxonomy" id="4460"/>
    <lineage>
        <taxon>Eukaryota</taxon>
        <taxon>Viridiplantae</taxon>
        <taxon>Streptophyta</taxon>
        <taxon>Embryophyta</taxon>
        <taxon>Tracheophyta</taxon>
        <taxon>Spermatophyta</taxon>
        <taxon>Magnoliopsida</taxon>
        <taxon>Liliopsida</taxon>
        <taxon>Araceae</taxon>
        <taxon>Aroideae</taxon>
        <taxon>Colocasieae</taxon>
        <taxon>Colocasia</taxon>
    </lineage>
</organism>
<feature type="compositionally biased region" description="Basic and acidic residues" evidence="1">
    <location>
        <begin position="358"/>
        <end position="375"/>
    </location>
</feature>
<comment type="caution">
    <text evidence="2">The sequence shown here is derived from an EMBL/GenBank/DDBJ whole genome shotgun (WGS) entry which is preliminary data.</text>
</comment>
<dbReference type="EMBL" id="NMUH01007051">
    <property type="protein sequence ID" value="MQM16538.1"/>
    <property type="molecule type" value="Genomic_DNA"/>
</dbReference>
<proteinExistence type="predicted"/>